<dbReference type="EMBL" id="RGET01000023">
    <property type="protein sequence ID" value="NBN87907.1"/>
    <property type="molecule type" value="Genomic_DNA"/>
</dbReference>
<evidence type="ECO:0000256" key="4">
    <source>
        <dbReference type="ARBA" id="ARBA00022618"/>
    </source>
</evidence>
<evidence type="ECO:0000256" key="6">
    <source>
        <dbReference type="ARBA" id="ARBA00023306"/>
    </source>
</evidence>
<dbReference type="EMBL" id="RGMI01000002">
    <property type="protein sequence ID" value="NCU50192.1"/>
    <property type="molecule type" value="Genomic_DNA"/>
</dbReference>
<keyword evidence="6" id="KW-0131">Cell cycle</keyword>
<dbReference type="PANTHER" id="PTHR34981">
    <property type="entry name" value="CELL DIVISION PROTEIN ZAPA"/>
    <property type="match status" value="1"/>
</dbReference>
<dbReference type="InterPro" id="IPR042233">
    <property type="entry name" value="Cell_div_ZapA_N"/>
</dbReference>
<evidence type="ECO:0000256" key="1">
    <source>
        <dbReference type="ARBA" id="ARBA00004496"/>
    </source>
</evidence>
<evidence type="ECO:0000313" key="11">
    <source>
        <dbReference type="EMBL" id="NBN87907.1"/>
    </source>
</evidence>
<comment type="caution">
    <text evidence="13">The sequence shown here is derived from an EMBL/GenBank/DDBJ whole genome shotgun (WGS) entry which is preliminary data.</text>
</comment>
<dbReference type="GO" id="GO:0000921">
    <property type="term" value="P:septin ring assembly"/>
    <property type="evidence" value="ECO:0007669"/>
    <property type="project" value="TreeGrafter"/>
</dbReference>
<dbReference type="EMBL" id="RGGN01000019">
    <property type="protein sequence ID" value="NCU62659.1"/>
    <property type="molecule type" value="Genomic_DNA"/>
</dbReference>
<evidence type="ECO:0000313" key="12">
    <source>
        <dbReference type="EMBL" id="NCU50192.1"/>
    </source>
</evidence>
<dbReference type="Pfam" id="PF05164">
    <property type="entry name" value="ZapA"/>
    <property type="match status" value="1"/>
</dbReference>
<dbReference type="Gene3D" id="3.30.160.880">
    <property type="entry name" value="Cell division protein ZapA protomer, N-terminal domain"/>
    <property type="match status" value="1"/>
</dbReference>
<evidence type="ECO:0000256" key="3">
    <source>
        <dbReference type="ARBA" id="ARBA00022490"/>
    </source>
</evidence>
<gene>
    <name evidence="13" type="primary">zapA</name>
    <name evidence="11" type="ORF">EBV32_02295</name>
    <name evidence="13" type="ORF">EBV78_00975</name>
    <name evidence="12" type="ORF">EBX29_00180</name>
</gene>
<comment type="subunit">
    <text evidence="8">Homodimer. Interacts with FtsZ.</text>
</comment>
<dbReference type="GO" id="GO:0032153">
    <property type="term" value="C:cell division site"/>
    <property type="evidence" value="ECO:0007669"/>
    <property type="project" value="TreeGrafter"/>
</dbReference>
<dbReference type="GO" id="GO:0000917">
    <property type="term" value="P:division septum assembly"/>
    <property type="evidence" value="ECO:0007669"/>
    <property type="project" value="UniProtKB-KW"/>
</dbReference>
<keyword evidence="5" id="KW-0717">Septation</keyword>
<dbReference type="InterPro" id="IPR007838">
    <property type="entry name" value="Cell_div_ZapA-like"/>
</dbReference>
<dbReference type="GO" id="GO:0043093">
    <property type="term" value="P:FtsZ-dependent cytokinesis"/>
    <property type="evidence" value="ECO:0007669"/>
    <property type="project" value="TreeGrafter"/>
</dbReference>
<dbReference type="SUPFAM" id="SSF102829">
    <property type="entry name" value="Cell division protein ZapA-like"/>
    <property type="match status" value="1"/>
</dbReference>
<evidence type="ECO:0000256" key="8">
    <source>
        <dbReference type="ARBA" id="ARBA00026068"/>
    </source>
</evidence>
<comment type="subcellular location">
    <subcellularLocation>
        <location evidence="1">Cytoplasm</location>
    </subcellularLocation>
</comment>
<name>A0A845S6U5_9PROT</name>
<dbReference type="AlphaFoldDB" id="A0A845S6U5"/>
<organism evidence="13 14">
    <name type="scientific">Candidatus Fonsibacter lacus</name>
    <dbReference type="NCBI Taxonomy" id="2576439"/>
    <lineage>
        <taxon>Bacteria</taxon>
        <taxon>Pseudomonadati</taxon>
        <taxon>Pseudomonadota</taxon>
        <taxon>Alphaproteobacteria</taxon>
        <taxon>Candidatus Pelagibacterales</taxon>
        <taxon>Candidatus Pelagibacterales incertae sedis</taxon>
        <taxon>Candidatus Fonsibacter</taxon>
    </lineage>
</organism>
<evidence type="ECO:0000256" key="9">
    <source>
        <dbReference type="ARBA" id="ARBA00033158"/>
    </source>
</evidence>
<dbReference type="Proteomes" id="UP000713222">
    <property type="component" value="Unassembled WGS sequence"/>
</dbReference>
<dbReference type="InterPro" id="IPR036192">
    <property type="entry name" value="Cell_div_ZapA-like_sf"/>
</dbReference>
<evidence type="ECO:0000256" key="7">
    <source>
        <dbReference type="ARBA" id="ARBA00024910"/>
    </source>
</evidence>
<sequence length="142" mass="16587">MVNVTVKFNNRDYILSCEDGQEQELEKLSLHLNEKFEKLKNDLGNIGESKLLLISSIQVIDEMFTIKESIEKLKNQNKTLLDKFKEIKSLSILYKEDKEKEIQNLQSDLQELKSKISDNEKNYSESLEKVSNSINNFLEKIN</sequence>
<evidence type="ECO:0000256" key="10">
    <source>
        <dbReference type="SAM" id="Coils"/>
    </source>
</evidence>
<dbReference type="Proteomes" id="UP000699985">
    <property type="component" value="Unassembled WGS sequence"/>
</dbReference>
<keyword evidence="3" id="KW-0963">Cytoplasm</keyword>
<reference evidence="13 14" key="1">
    <citation type="submission" date="2018-10" db="EMBL/GenBank/DDBJ databases">
        <title>Iterative Subtractive Binning of Freshwater Chronoseries Metagenomes Recovers Nearly Complete Genomes from over Four Hundred Novel Species.</title>
        <authorList>
            <person name="Rodriguez-R L.M."/>
            <person name="Tsementzi D."/>
            <person name="Luo C."/>
            <person name="Konstantinidis K.T."/>
        </authorList>
    </citation>
    <scope>NUCLEOTIDE SEQUENCE [LARGE SCALE GENOMIC DNA]</scope>
    <source>
        <strain evidence="13">WB7_2B_003</strain>
        <strain evidence="11">WB7_6_001</strain>
        <strain evidence="12">WB8_1A_003</strain>
    </source>
</reference>
<dbReference type="GO" id="GO:0030428">
    <property type="term" value="C:cell septum"/>
    <property type="evidence" value="ECO:0007669"/>
    <property type="project" value="TreeGrafter"/>
</dbReference>
<evidence type="ECO:0000313" key="13">
    <source>
        <dbReference type="EMBL" id="NCU62659.1"/>
    </source>
</evidence>
<protein>
    <recommendedName>
        <fullName evidence="2">Cell division protein ZapA</fullName>
    </recommendedName>
    <alternativeName>
        <fullName evidence="9">Z ring-associated protein ZapA</fullName>
    </alternativeName>
</protein>
<evidence type="ECO:0000256" key="5">
    <source>
        <dbReference type="ARBA" id="ARBA00023210"/>
    </source>
</evidence>
<evidence type="ECO:0000313" key="14">
    <source>
        <dbReference type="Proteomes" id="UP000572953"/>
    </source>
</evidence>
<keyword evidence="10" id="KW-0175">Coiled coil</keyword>
<accession>A0A845S6U5</accession>
<proteinExistence type="predicted"/>
<dbReference type="PANTHER" id="PTHR34981:SF1">
    <property type="entry name" value="CELL DIVISION PROTEIN ZAPA"/>
    <property type="match status" value="1"/>
</dbReference>
<feature type="coiled-coil region" evidence="10">
    <location>
        <begin position="70"/>
        <end position="129"/>
    </location>
</feature>
<dbReference type="GO" id="GO:0005829">
    <property type="term" value="C:cytosol"/>
    <property type="evidence" value="ECO:0007669"/>
    <property type="project" value="TreeGrafter"/>
</dbReference>
<evidence type="ECO:0000256" key="2">
    <source>
        <dbReference type="ARBA" id="ARBA00015195"/>
    </source>
</evidence>
<dbReference type="Proteomes" id="UP000572953">
    <property type="component" value="Unassembled WGS sequence"/>
</dbReference>
<comment type="function">
    <text evidence="7">Activator of cell division through the inhibition of FtsZ GTPase activity, therefore promoting FtsZ assembly into bundles of protofilaments necessary for the formation of the division Z ring. It is recruited early at mid-cell but it is not essential for cell division.</text>
</comment>
<keyword evidence="4 13" id="KW-0132">Cell division</keyword>